<sequence length="2107" mass="231291">MRIDLSLLKGNSERDATLANLDVALLREQREFRGPFAGVAGIEPTDAPAFELDGRWIDYIALAPGAARFDLKVPAPLKFEGVTELELRLSYAKSAGTWTVEFLSVAWLKYGYKAVAGLGQWLQDAQRHGVPVLKLDDQRGFPIDEWGLAVEPMKWAKASEAYAHVMNAGIFADARQRYSLVIVPESNTPFMKLAAPGLNLIGLQGAALGSLASNWRIAPLALSFPLHRGDSPATWRGLVSWAPVQTEENRDDDDRLKIAPILDQLWNRPVERALLGARIEQAAQPVVPLPLLTITETKAGDSREKQAPLLFIETQRDASSNRPGAPRLRRVFLSGSEAITLRADFHLQAKSANEAEPVWASNKAMIRFEGNVQNLLPLIPTDVTGAGATRERLLAALDAALGPVEGSDGDDPLLVWRADGSVTTPAAADGWIVWGSLQFQVPAGGIGAELECRVRGTWNAQECDAYPEVILDLFGCRIRPSANADSADRDLYAAFGVQSGLEDELQRDSDVLRFARREEQESRLCDIRIRHRTDRGRLAVSRVEVRARDGSRFGDESVVLQLRPFSVAVVQPVDIDAEAGDLIAVWSSNDPEGVQWRVPDATAAITLPAQAVGETMERGARFWKPGATNQTWIDPASPIPYRFSPPTQLVVRPSVRERRYNKSPANFSALLADAKVESFVTETMYPIQASFQVSKLGLPDIRIRETGSMLGRPAENLPPRMDLQEDLKDKKAEDRWFKSMFASEVAAYAATQGLPRDEIIGLRGRQAAAKASFAARLAQYHVYDPWAVDGRLGLAEGLSFRLRDTTYGAPPLLSPLPHWKVENRVQTPLANEDLLPGQKQEIHVEDPTRSPRFLGEGGKWADNDDPDGAFVGGVVHTMEFPSELVAVLRNPIGTKGRIDSLAFTALGANAHMVVAFDEGRTIFVGETLHGQLARLIKIRIGRVAVLWNRARHVIVYERSAVPGMQFVDEQEINGGATSRGWPILRKAEEYVEPIERVRAFADEAQVKDNRAGFIRASEFITPRVYVNGAWGRDIGHGYEIPLWNEADESGFYPKPALALQAHAGGAEMVRCLLDEPQHLYFYSNTEPGKGDDTDAWASYRGVDQPLSTPRLKVVTTVPGNYPDSEKQNRIIDARHLPAPRLGGLRRPRFDMKVVPDGKVDLQHARGETEMLAVMDMVTVMRSVADAADAECLEGVPSGEGESSWATDLDEIKLHSNLAGQVAAAQALRAKAQAFIEQACERIAARAACDTVKKELENRISELFSQAREDLDASMRNLPAPRAPTGLLTRAVDELERELVGLERSMRAPFDKMLADLEALRARARGDVDEVQVAVAQFDSDVLIAKSVIGVAQKAAKEWTKRLKGVVSTTQGDVEALLVQAKQEVDGLIKVAQPGAKAPDIQVVVDICDKALASLRQLEHHRVYGNVLARCADAISGVRASFRLSLTGQAWAELQGGLASAAQGLSELLQTVINVAKIASSLAQVILDRLDAISAEILQSLDESAEKLRKSTAASLAAVLQEINIGVERIHANAGLAVENERDDLLRQWRIQVVMPQMLALRGEVEKIEAGFAAAMAPVLAFAKLAAELLNAVVSKADDWLAKAERDLQDFVKDLNCAEIEELRAEVHRQLQAVEEQMRDRITGLATSLIDESTQARFRDLETRIREKIAESQPIADDVAKGMKLVKAIGELPQLPTLTFNAERAEYVFSDLRQQIETSPFAAKLREIDGGLKELGLSIPTQELLDQIVPNSLKNVDFNKVFRNLGGMDFADFFKRFRLPEIHKDQLRVTHGVDKRSRTAWVSTRVDVQFNEEKSLFEVAGLAVTLAKMDMKAASDLSVGLDGEQRSRTEAKLKGDWGLLFSGARLATFRDVTVRYDGAAFGFDIEPKKVELHPALKFVDEFAKRFAPKLPPAVELLRDERGIPMGAKAQMRTEVELPPFGIVEIGPMLIRSGMSLRLTPAGKFQMEANVSVGSRDAPVWVQVGYLGGGMWLEAQANYDEKVRYEANVGLALGSVRAVNIAGVARGSFAFLLYAYASISDQNGGSFRAGLQVAGNARILGTANASVLLLLEAVHDGGKTEGRGVLDVSIEICWCYTLHVRKDVNHKID</sequence>
<dbReference type="EMBL" id="CP054569">
    <property type="protein sequence ID" value="QKQ48121.1"/>
    <property type="molecule type" value="Genomic_DNA"/>
</dbReference>
<evidence type="ECO:0000256" key="1">
    <source>
        <dbReference type="SAM" id="Coils"/>
    </source>
</evidence>
<name>A0A6N0JLU0_ACHDE</name>
<protein>
    <submittedName>
        <fullName evidence="2">Uncharacterized protein</fullName>
    </submittedName>
</protein>
<gene>
    <name evidence="2" type="ORF">FOC81_16045</name>
</gene>
<accession>A0A6N0JLU0</accession>
<organism evidence="2 3">
    <name type="scientific">Achromobacter denitrificans</name>
    <name type="common">Alcaligenes denitrificans</name>
    <dbReference type="NCBI Taxonomy" id="32002"/>
    <lineage>
        <taxon>Bacteria</taxon>
        <taxon>Pseudomonadati</taxon>
        <taxon>Pseudomonadota</taxon>
        <taxon>Betaproteobacteria</taxon>
        <taxon>Burkholderiales</taxon>
        <taxon>Alcaligenaceae</taxon>
        <taxon>Achromobacter</taxon>
    </lineage>
</organism>
<reference evidence="2 3" key="1">
    <citation type="submission" date="2020-05" db="EMBL/GenBank/DDBJ databases">
        <title>FDA dAtabase for Regulatory Grade micrObial Sequences (FDA-ARGOS): Supporting development and validation of Infectious Disease Dx tests.</title>
        <authorList>
            <person name="Sproer C."/>
            <person name="Gronow S."/>
            <person name="Severitt S."/>
            <person name="Schroder I."/>
            <person name="Tallon L."/>
            <person name="Sadzewicz L."/>
            <person name="Zhao X."/>
            <person name="Vavikolanu K."/>
            <person name="Mehta A."/>
            <person name="Aluvathingal J."/>
            <person name="Nadendla S."/>
            <person name="Myers T."/>
            <person name="Yan Y."/>
            <person name="Sichtig H."/>
        </authorList>
    </citation>
    <scope>NUCLEOTIDE SEQUENCE [LARGE SCALE GENOMIC DNA]</scope>
    <source>
        <strain evidence="2 3">FDAARGOS_787</strain>
    </source>
</reference>
<feature type="coiled-coil region" evidence="1">
    <location>
        <begin position="1600"/>
        <end position="1639"/>
    </location>
</feature>
<proteinExistence type="predicted"/>
<dbReference type="RefSeq" id="WP_174716570.1">
    <property type="nucleotide sequence ID" value="NZ_CP054569.1"/>
</dbReference>
<evidence type="ECO:0000313" key="2">
    <source>
        <dbReference type="EMBL" id="QKQ48121.1"/>
    </source>
</evidence>
<dbReference type="Proteomes" id="UP000509782">
    <property type="component" value="Chromosome"/>
</dbReference>
<keyword evidence="1" id="KW-0175">Coiled coil</keyword>
<evidence type="ECO:0000313" key="3">
    <source>
        <dbReference type="Proteomes" id="UP000509782"/>
    </source>
</evidence>